<keyword evidence="1" id="KW-0472">Membrane</keyword>
<feature type="transmembrane region" description="Helical" evidence="1">
    <location>
        <begin position="12"/>
        <end position="33"/>
    </location>
</feature>
<dbReference type="RefSeq" id="WP_055256140.1">
    <property type="nucleotide sequence ID" value="NZ_CZBL01000004.1"/>
</dbReference>
<keyword evidence="1" id="KW-0812">Transmembrane</keyword>
<dbReference type="Gene3D" id="3.20.20.80">
    <property type="entry name" value="Glycosidases"/>
    <property type="match status" value="1"/>
</dbReference>
<feature type="domain" description="DUF5722" evidence="2">
    <location>
        <begin position="179"/>
        <end position="570"/>
    </location>
</feature>
<protein>
    <recommendedName>
        <fullName evidence="2">DUF5722 domain-containing protein</fullName>
    </recommendedName>
</protein>
<evidence type="ECO:0000313" key="4">
    <source>
        <dbReference type="Proteomes" id="UP000095725"/>
    </source>
</evidence>
<reference evidence="3 4" key="1">
    <citation type="submission" date="2015-09" db="EMBL/GenBank/DDBJ databases">
        <authorList>
            <consortium name="Pathogen Informatics"/>
        </authorList>
    </citation>
    <scope>NUCLEOTIDE SEQUENCE [LARGE SCALE GENOMIC DNA]</scope>
    <source>
        <strain evidence="3 4">2789STDY5834946</strain>
    </source>
</reference>
<name>A0A174SF73_9BACE</name>
<dbReference type="Proteomes" id="UP000095725">
    <property type="component" value="Unassembled WGS sequence"/>
</dbReference>
<dbReference type="PROSITE" id="PS51257">
    <property type="entry name" value="PROKAR_LIPOPROTEIN"/>
    <property type="match status" value="1"/>
</dbReference>
<dbReference type="AlphaFoldDB" id="A0A174SF73"/>
<keyword evidence="1" id="KW-1133">Transmembrane helix</keyword>
<dbReference type="InterPro" id="IPR043780">
    <property type="entry name" value="DUF5722"/>
</dbReference>
<evidence type="ECO:0000256" key="1">
    <source>
        <dbReference type="SAM" id="Phobius"/>
    </source>
</evidence>
<dbReference type="SUPFAM" id="SSF51445">
    <property type="entry name" value="(Trans)glycosidases"/>
    <property type="match status" value="1"/>
</dbReference>
<dbReference type="EMBL" id="CZBL01000004">
    <property type="protein sequence ID" value="CUP94125.1"/>
    <property type="molecule type" value="Genomic_DNA"/>
</dbReference>
<evidence type="ECO:0000313" key="3">
    <source>
        <dbReference type="EMBL" id="CUP94125.1"/>
    </source>
</evidence>
<proteinExistence type="predicted"/>
<sequence length="575" mass="66314">MKNLKRQFYSKNCNFVQQVIFAFSFICYLLVIVSCNESDNRMETEPPFFSEEDVRHEENLNFYLYNDYTCHIHSVSITESSVRVTGEYTGEGNFFLGEITPSMDVAELKNSPYKVKLVNSLFQIELERFVEREGFLYDRLLSKWAIFKEEAGQNLLVSHARYADEIFATQHLAPIKIVSKKGMGGIIPNQYISDFASLNISSATINVCITHFMHLTPRTGDVEYVYGGKSYYMDLGYLENSIDRTLLAATKERNMSVAAIILLEPASRCIDPQLGEILQHPDNDGGVYTMPNMTTLEGLNCYAAALDFLAKRYCTTDNRYGRISHWIMHNEVDGARDWTNMGIKPITVFTDTYVKSMRMCYNIVRQYDENAEVFASFSHSWTEKSNPTWYTCKEMIDLLNVYSKVEGDFQWGLAYHSYAQDLTNPCTWNDPNATCSMNTQFVTFKNLEVLNKWALDKENKYKGIIKRSVWLSEAGVNSRGYSDEELQKQAAGVAYAWKKVNALEGIDAWQWHNWFDHPGDGACLGLRKYLDESYNGEPKPAWYVYQKANTHEEDEFFEQFLPIIGISDWNIIENF</sequence>
<evidence type="ECO:0000259" key="2">
    <source>
        <dbReference type="Pfam" id="PF18989"/>
    </source>
</evidence>
<accession>A0A174SF73</accession>
<dbReference type="Pfam" id="PF18989">
    <property type="entry name" value="DUF5722"/>
    <property type="match status" value="1"/>
</dbReference>
<dbReference type="InterPro" id="IPR017853">
    <property type="entry name" value="GH"/>
</dbReference>
<gene>
    <name evidence="3" type="ORF">ERS852558_01375</name>
</gene>
<organism evidence="3 4">
    <name type="scientific">Bacteroides caccae</name>
    <dbReference type="NCBI Taxonomy" id="47678"/>
    <lineage>
        <taxon>Bacteria</taxon>
        <taxon>Pseudomonadati</taxon>
        <taxon>Bacteroidota</taxon>
        <taxon>Bacteroidia</taxon>
        <taxon>Bacteroidales</taxon>
        <taxon>Bacteroidaceae</taxon>
        <taxon>Bacteroides</taxon>
    </lineage>
</organism>